<accession>A0ABY3SF63</accession>
<proteinExistence type="predicted"/>
<dbReference type="EMBL" id="CP090978">
    <property type="protein sequence ID" value="UJF32546.1"/>
    <property type="molecule type" value="Genomic_DNA"/>
</dbReference>
<evidence type="ECO:0000256" key="1">
    <source>
        <dbReference type="SAM" id="Phobius"/>
    </source>
</evidence>
<gene>
    <name evidence="2" type="ORF">L0M14_23275</name>
</gene>
<feature type="transmembrane region" description="Helical" evidence="1">
    <location>
        <begin position="105"/>
        <end position="122"/>
    </location>
</feature>
<dbReference type="Proteomes" id="UP001649230">
    <property type="component" value="Chromosome"/>
</dbReference>
<feature type="transmembrane region" description="Helical" evidence="1">
    <location>
        <begin position="80"/>
        <end position="99"/>
    </location>
</feature>
<feature type="transmembrane region" description="Helical" evidence="1">
    <location>
        <begin position="6"/>
        <end position="29"/>
    </location>
</feature>
<keyword evidence="1" id="KW-0472">Membrane</keyword>
<keyword evidence="1" id="KW-0812">Transmembrane</keyword>
<reference evidence="2 3" key="1">
    <citation type="journal article" date="2024" name="Int. J. Syst. Evol. Microbiol.">
        <title>Paenibacillus hexagrammi sp. nov., a novel bacterium isolated from the gut content of Hexagrammos agrammus.</title>
        <authorList>
            <person name="Jung H.K."/>
            <person name="Kim D.G."/>
            <person name="Zin H."/>
            <person name="Park J."/>
            <person name="Jung H."/>
            <person name="Kim Y.O."/>
            <person name="Kong H.J."/>
            <person name="Kim J.W."/>
            <person name="Kim Y.S."/>
        </authorList>
    </citation>
    <scope>NUCLEOTIDE SEQUENCE [LARGE SCALE GENOMIC DNA]</scope>
    <source>
        <strain evidence="2 3">YPD9-1</strain>
    </source>
</reference>
<protein>
    <submittedName>
        <fullName evidence="2">Uncharacterized protein</fullName>
    </submittedName>
</protein>
<name>A0ABY3SF63_9BACL</name>
<keyword evidence="1" id="KW-1133">Transmembrane helix</keyword>
<sequence length="224" mass="25720">MLIFGKIGSILLLFALIYISVKSLLSMLVRQRKARYRLLYVKQSKLTVKMQEYLLRKPGIYAYLNEMIESVESPFSLQQVVTITCLLLLGGIVAGALFFQSVKGVLVVAVILASLPVMLLRMRLISIRMRTRLEFLPAVEVFYQYYMVSPNKNVRSALKSCLEEGRMLYPIKPVFEQLYRNIMTHRDLDESLRIFALTLGHTWADYFVGVLKVALQEGVTWVKA</sequence>
<keyword evidence="3" id="KW-1185">Reference proteome</keyword>
<dbReference type="RefSeq" id="WP_235118895.1">
    <property type="nucleotide sequence ID" value="NZ_CP090978.1"/>
</dbReference>
<evidence type="ECO:0000313" key="2">
    <source>
        <dbReference type="EMBL" id="UJF32546.1"/>
    </source>
</evidence>
<organism evidence="2 3">
    <name type="scientific">Paenibacillus hexagrammi</name>
    <dbReference type="NCBI Taxonomy" id="2908839"/>
    <lineage>
        <taxon>Bacteria</taxon>
        <taxon>Bacillati</taxon>
        <taxon>Bacillota</taxon>
        <taxon>Bacilli</taxon>
        <taxon>Bacillales</taxon>
        <taxon>Paenibacillaceae</taxon>
        <taxon>Paenibacillus</taxon>
    </lineage>
</organism>
<evidence type="ECO:0000313" key="3">
    <source>
        <dbReference type="Proteomes" id="UP001649230"/>
    </source>
</evidence>